<organism evidence="4 5">
    <name type="scientific">Sphingomonas qomolangmaensis</name>
    <dbReference type="NCBI Taxonomy" id="2918765"/>
    <lineage>
        <taxon>Bacteria</taxon>
        <taxon>Pseudomonadati</taxon>
        <taxon>Pseudomonadota</taxon>
        <taxon>Alphaproteobacteria</taxon>
        <taxon>Sphingomonadales</taxon>
        <taxon>Sphingomonadaceae</taxon>
        <taxon>Sphingomonas</taxon>
    </lineage>
</organism>
<dbReference type="PANTHER" id="PTHR21013">
    <property type="entry name" value="ATP SYNTHASE MITOCHONDRIAL F1 COMPLEX ASSEMBLY FACTOR 2/ATP12 PROTEIN, MITOCHONDRIAL PRECURSOR"/>
    <property type="match status" value="1"/>
</dbReference>
<evidence type="ECO:0000256" key="1">
    <source>
        <dbReference type="ARBA" id="ARBA00008231"/>
    </source>
</evidence>
<proteinExistence type="inferred from homology"/>
<comment type="similarity">
    <text evidence="1">Belongs to the ATP12 family.</text>
</comment>
<sequence>MKRFWRDVAVQEQAGGWGISLDERPVRTPGRVPLLVPTPGLIEAIAAEWRAVETDVDPRAMPLTGLANAAVDRIAPDPAAFARALAAYGASDLICYRADAPAPLADRQRAAWDSVLDWARGRYDVHFALAIGVMPVTQPAATLDRLGDAIAARSPFELAPLSVVVTITGSLVLALALIEGAADAGAVWTAANIDEDWQAEMWGEDSLATQSRAVRSAEYAAANVFLALLKA</sequence>
<accession>A0ABY5L596</accession>
<dbReference type="InterPro" id="IPR011419">
    <property type="entry name" value="ATP12_ATP_synth-F1-assembly"/>
</dbReference>
<evidence type="ECO:0000256" key="2">
    <source>
        <dbReference type="ARBA" id="ARBA00022946"/>
    </source>
</evidence>
<dbReference type="SUPFAM" id="SSF160909">
    <property type="entry name" value="ATP12-like"/>
    <property type="match status" value="1"/>
</dbReference>
<dbReference type="Pfam" id="PF07542">
    <property type="entry name" value="ATP12"/>
    <property type="match status" value="1"/>
</dbReference>
<evidence type="ECO:0000256" key="3">
    <source>
        <dbReference type="ARBA" id="ARBA00023186"/>
    </source>
</evidence>
<dbReference type="PANTHER" id="PTHR21013:SF10">
    <property type="entry name" value="ATP SYNTHASE MITOCHONDRIAL F1 COMPLEX ASSEMBLY FACTOR 2"/>
    <property type="match status" value="1"/>
</dbReference>
<dbReference type="Gene3D" id="1.10.3580.10">
    <property type="entry name" value="ATP12 ATPase"/>
    <property type="match status" value="1"/>
</dbReference>
<protein>
    <submittedName>
        <fullName evidence="4">ATPase</fullName>
    </submittedName>
</protein>
<name>A0ABY5L596_9SPHN</name>
<dbReference type="Gene3D" id="3.30.2180.10">
    <property type="entry name" value="ATP12-like"/>
    <property type="match status" value="1"/>
</dbReference>
<evidence type="ECO:0000313" key="5">
    <source>
        <dbReference type="Proteomes" id="UP001058533"/>
    </source>
</evidence>
<dbReference type="InterPro" id="IPR042272">
    <property type="entry name" value="ATP12_ATP_synth-F1-assembly_N"/>
</dbReference>
<gene>
    <name evidence="4" type="ORF">NMP03_08875</name>
</gene>
<dbReference type="RefSeq" id="WP_256505002.1">
    <property type="nucleotide sequence ID" value="NZ_CP101740.1"/>
</dbReference>
<keyword evidence="3" id="KW-0143">Chaperone</keyword>
<reference evidence="4" key="1">
    <citation type="submission" date="2022-07" db="EMBL/GenBank/DDBJ databases">
        <title>Sphingomonas sp. nov., a novel bacterium isolated from the north slope of the Mount Everest.</title>
        <authorList>
            <person name="Cui X."/>
            <person name="Liu Y."/>
        </authorList>
    </citation>
    <scope>NUCLEOTIDE SEQUENCE</scope>
    <source>
        <strain evidence="4">S5-59</strain>
    </source>
</reference>
<dbReference type="EMBL" id="CP101740">
    <property type="protein sequence ID" value="UUL81336.1"/>
    <property type="molecule type" value="Genomic_DNA"/>
</dbReference>
<evidence type="ECO:0000313" key="4">
    <source>
        <dbReference type="EMBL" id="UUL81336.1"/>
    </source>
</evidence>
<dbReference type="InterPro" id="IPR023335">
    <property type="entry name" value="ATP12_ortho_dom_sf"/>
</dbReference>
<keyword evidence="2" id="KW-0809">Transit peptide</keyword>
<dbReference type="Proteomes" id="UP001058533">
    <property type="component" value="Chromosome"/>
</dbReference>
<keyword evidence="5" id="KW-1185">Reference proteome</keyword>